<dbReference type="RefSeq" id="WP_140508598.1">
    <property type="nucleotide sequence ID" value="NZ_RCZH01000009.1"/>
</dbReference>
<evidence type="ECO:0000256" key="1">
    <source>
        <dbReference type="SAM" id="SignalP"/>
    </source>
</evidence>
<organism evidence="4 5">
    <name type="scientific">Flavobacterium pectinovorum</name>
    <dbReference type="NCBI Taxonomy" id="29533"/>
    <lineage>
        <taxon>Bacteria</taxon>
        <taxon>Pseudomonadati</taxon>
        <taxon>Bacteroidota</taxon>
        <taxon>Flavobacteriia</taxon>
        <taxon>Flavobacteriales</taxon>
        <taxon>Flavobacteriaceae</taxon>
        <taxon>Flavobacterium</taxon>
    </lineage>
</organism>
<feature type="signal peptide" evidence="1">
    <location>
        <begin position="1"/>
        <end position="20"/>
    </location>
</feature>
<dbReference type="InterPro" id="IPR024618">
    <property type="entry name" value="DUF3857"/>
</dbReference>
<gene>
    <name evidence="4" type="ORF">EAH81_15470</name>
</gene>
<dbReference type="AlphaFoldDB" id="A0A502EM93"/>
<dbReference type="EMBL" id="RCZH01000009">
    <property type="protein sequence ID" value="TPG38875.1"/>
    <property type="molecule type" value="Genomic_DNA"/>
</dbReference>
<sequence length="638" mass="72898">MKLKILVILVFLFFNITTKAQNSELGKVTIADLEQKLNPADSSAVATILFSKGIVKIGSDGSSESIFQRRIKIYKKEGYEWSDVQVTFPAGKSSNLSITDVYTYNLINGKMVKSKLKEEGAFIDKTNKRYWIKKITFPDVKEGSILEYKVRKQGGLYIEDWNFQEDIPVNYSEFRTIIPDAVSFKKNVKGFYAPKVTNQIANTYGYMARETIYVVQNLTAMKDEDFVSNVDNYRSGISHEIESIQVPGQFSHSFSTDWPTVVKTIYQFEDFGPELNKTGYFEDDLNLLLKAKVNPDEKIKAIFDYVKSTVKWNNYVGYECDKGVRKAYKEKTGNCADINLMLTAMLRYADLKANPVLISTRSNGIPFFPTINAFNYVITSVETPTGNVLLDATDKFSTIGILPLRDLNWTGRLIRKDGTSDEVDLVPKKMSSDLVTMCYDIDQKGEVLGKIRRQYSEYTALEFRNIVDEEKEDVYLEKLENENNKIEISDYKRTSEKELLLPILETFSFAGTNLSEVIGEKIYITPMLFLLEDKNPFKQEVREYPVDFGYPFLDKYNITIQIPEGFVVETLPAPAILNMEDNLGSFKFNIAANGNALQLSIAHQINEAIVSTEKYEMLKEYYKGMIAKETEKIVLKRI</sequence>
<evidence type="ECO:0000313" key="4">
    <source>
        <dbReference type="EMBL" id="TPG38875.1"/>
    </source>
</evidence>
<evidence type="ECO:0000313" key="5">
    <source>
        <dbReference type="Proteomes" id="UP000319700"/>
    </source>
</evidence>
<dbReference type="InterPro" id="IPR038765">
    <property type="entry name" value="Papain-like_cys_pep_sf"/>
</dbReference>
<dbReference type="Gene3D" id="3.10.620.30">
    <property type="match status" value="1"/>
</dbReference>
<dbReference type="SUPFAM" id="SSF54001">
    <property type="entry name" value="Cysteine proteinases"/>
    <property type="match status" value="1"/>
</dbReference>
<evidence type="ECO:0000259" key="2">
    <source>
        <dbReference type="Pfam" id="PF01841"/>
    </source>
</evidence>
<dbReference type="Gene3D" id="2.60.40.3140">
    <property type="match status" value="1"/>
</dbReference>
<accession>A0A502EM93</accession>
<dbReference type="Gene3D" id="2.60.120.1130">
    <property type="match status" value="1"/>
</dbReference>
<feature type="chain" id="PRO_5021493735" evidence="1">
    <location>
        <begin position="21"/>
        <end position="638"/>
    </location>
</feature>
<dbReference type="OrthoDB" id="98874at2"/>
<evidence type="ECO:0000259" key="3">
    <source>
        <dbReference type="Pfam" id="PF12969"/>
    </source>
</evidence>
<protein>
    <submittedName>
        <fullName evidence="4">DUF3857 domain-containing protein</fullName>
    </submittedName>
</protein>
<proteinExistence type="predicted"/>
<dbReference type="Proteomes" id="UP000319700">
    <property type="component" value="Unassembled WGS sequence"/>
</dbReference>
<comment type="caution">
    <text evidence="4">The sequence shown here is derived from an EMBL/GenBank/DDBJ whole genome shotgun (WGS) entry which is preliminary data.</text>
</comment>
<dbReference type="Pfam" id="PF01841">
    <property type="entry name" value="Transglut_core"/>
    <property type="match status" value="1"/>
</dbReference>
<name>A0A502EM93_9FLAO</name>
<reference evidence="4 5" key="1">
    <citation type="journal article" date="2019" name="Environ. Microbiol.">
        <title>Species interactions and distinct microbial communities in high Arctic permafrost affected cryosols are associated with the CH4 and CO2 gas fluxes.</title>
        <authorList>
            <person name="Altshuler I."/>
            <person name="Hamel J."/>
            <person name="Turney S."/>
            <person name="Magnuson E."/>
            <person name="Levesque R."/>
            <person name="Greer C."/>
            <person name="Whyte L.G."/>
        </authorList>
    </citation>
    <scope>NUCLEOTIDE SEQUENCE [LARGE SCALE GENOMIC DNA]</scope>
    <source>
        <strain evidence="4 5">42</strain>
    </source>
</reference>
<dbReference type="InterPro" id="IPR002931">
    <property type="entry name" value="Transglutaminase-like"/>
</dbReference>
<keyword evidence="1" id="KW-0732">Signal</keyword>
<keyword evidence="5" id="KW-1185">Reference proteome</keyword>
<feature type="domain" description="Transglutaminase-like" evidence="2">
    <location>
        <begin position="294"/>
        <end position="357"/>
    </location>
</feature>
<dbReference type="Pfam" id="PF12969">
    <property type="entry name" value="DUF3857"/>
    <property type="match status" value="1"/>
</dbReference>
<feature type="domain" description="DUF3857" evidence="3">
    <location>
        <begin position="60"/>
        <end position="196"/>
    </location>
</feature>